<evidence type="ECO:0000256" key="3">
    <source>
        <dbReference type="ARBA" id="ARBA00022475"/>
    </source>
</evidence>
<dbReference type="STRING" id="1137993.SAMN05660209_04616"/>
<feature type="transmembrane region" description="Helical" evidence="8">
    <location>
        <begin position="274"/>
        <end position="291"/>
    </location>
</feature>
<dbReference type="PANTHER" id="PTHR30250:SF10">
    <property type="entry name" value="LIPOPOLYSACCHARIDE BIOSYNTHESIS PROTEIN WZXC"/>
    <property type="match status" value="1"/>
</dbReference>
<evidence type="ECO:0000256" key="6">
    <source>
        <dbReference type="ARBA" id="ARBA00023136"/>
    </source>
</evidence>
<evidence type="ECO:0000256" key="4">
    <source>
        <dbReference type="ARBA" id="ARBA00022692"/>
    </source>
</evidence>
<feature type="transmembrane region" description="Helical" evidence="8">
    <location>
        <begin position="134"/>
        <end position="155"/>
    </location>
</feature>
<evidence type="ECO:0000313" key="9">
    <source>
        <dbReference type="EMBL" id="SDZ08666.1"/>
    </source>
</evidence>
<feature type="transmembrane region" description="Helical" evidence="8">
    <location>
        <begin position="342"/>
        <end position="366"/>
    </location>
</feature>
<evidence type="ECO:0000256" key="1">
    <source>
        <dbReference type="ARBA" id="ARBA00004651"/>
    </source>
</evidence>
<dbReference type="AlphaFoldDB" id="A0A1H3Q5L6"/>
<feature type="transmembrane region" description="Helical" evidence="8">
    <location>
        <begin position="106"/>
        <end position="127"/>
    </location>
</feature>
<keyword evidence="6 8" id="KW-0472">Membrane</keyword>
<name>A0A1H3Q5L6_9ACTN</name>
<feature type="transmembrane region" description="Helical" evidence="8">
    <location>
        <begin position="398"/>
        <end position="417"/>
    </location>
</feature>
<dbReference type="InterPro" id="IPR050833">
    <property type="entry name" value="Poly_Biosynth_Transport"/>
</dbReference>
<keyword evidence="5 8" id="KW-1133">Transmembrane helix</keyword>
<evidence type="ECO:0000256" key="8">
    <source>
        <dbReference type="SAM" id="Phobius"/>
    </source>
</evidence>
<keyword evidence="4 8" id="KW-0812">Transmembrane</keyword>
<feature type="transmembrane region" description="Helical" evidence="8">
    <location>
        <begin position="373"/>
        <end position="392"/>
    </location>
</feature>
<protein>
    <submittedName>
        <fullName evidence="9">Membrane protein involved in the export of O-antigen and teichoic acid</fullName>
    </submittedName>
</protein>
<keyword evidence="10" id="KW-1185">Reference proteome</keyword>
<dbReference type="EMBL" id="FNOT01000020">
    <property type="protein sequence ID" value="SDZ08666.1"/>
    <property type="molecule type" value="Genomic_DNA"/>
</dbReference>
<feature type="transmembrane region" description="Helical" evidence="8">
    <location>
        <begin position="303"/>
        <end position="322"/>
    </location>
</feature>
<feature type="transmembrane region" description="Helical" evidence="8">
    <location>
        <begin position="452"/>
        <end position="468"/>
    </location>
</feature>
<accession>A0A1H3Q5L6</accession>
<dbReference type="PANTHER" id="PTHR30250">
    <property type="entry name" value="PST FAMILY PREDICTED COLANIC ACID TRANSPORTER"/>
    <property type="match status" value="1"/>
</dbReference>
<feature type="transmembrane region" description="Helical" evidence="8">
    <location>
        <begin position="175"/>
        <end position="208"/>
    </location>
</feature>
<dbReference type="Proteomes" id="UP000198921">
    <property type="component" value="Unassembled WGS sequence"/>
</dbReference>
<evidence type="ECO:0000256" key="2">
    <source>
        <dbReference type="ARBA" id="ARBA00007430"/>
    </source>
</evidence>
<sequence>MSAGATPVGAVAAGDDRSSTPANGSLVTRQGPVVSAAMGTVAVLSYGGSLLLAHLLDARSFSDYAAAATLLGTVGVFASALIPLPLMHVISGHPRRSEERYRGMAFAWSIAAAAGAVAALVTGLITATFAPPTVVVAVVASALVLFACSPVWAWLHGELRFVRVAVMTFSEVATRVLVSVSVVLLGLGAGGALTGFAVGVAIVLLAAPSAMRRDLAWRPQVLLERRRWTETGDIALTQLISSSLIGADVVLIAALHAPPLESAGYQALSTLSKAPVFIAAGAVAVAFPLLRGPAPDVPGILRATLRSFALLAFSAAAVVATVPREVMLFVFPERYAASLRLMPVLATAGVGFASVTMFTTVLLALHAYRRAQVSLLVAAGLLTTGTLLGWRMAAVPGLAVGVALGALAAAGVVWTAAGPLLPAGTLRRALLGLAVAVALTAALAAARTLPALWCLCVALVAVVLLRELRRDRPVAARVAS</sequence>
<feature type="transmembrane region" description="Helical" evidence="8">
    <location>
        <begin position="234"/>
        <end position="254"/>
    </location>
</feature>
<evidence type="ECO:0000256" key="7">
    <source>
        <dbReference type="SAM" id="MobiDB-lite"/>
    </source>
</evidence>
<dbReference type="GO" id="GO:0005886">
    <property type="term" value="C:plasma membrane"/>
    <property type="evidence" value="ECO:0007669"/>
    <property type="project" value="UniProtKB-SubCell"/>
</dbReference>
<keyword evidence="3" id="KW-1003">Cell membrane</keyword>
<proteinExistence type="inferred from homology"/>
<feature type="transmembrane region" description="Helical" evidence="8">
    <location>
        <begin position="33"/>
        <end position="52"/>
    </location>
</feature>
<feature type="transmembrane region" description="Helical" evidence="8">
    <location>
        <begin position="64"/>
        <end position="86"/>
    </location>
</feature>
<evidence type="ECO:0000256" key="5">
    <source>
        <dbReference type="ARBA" id="ARBA00022989"/>
    </source>
</evidence>
<feature type="compositionally biased region" description="Low complexity" evidence="7">
    <location>
        <begin position="1"/>
        <end position="13"/>
    </location>
</feature>
<feature type="transmembrane region" description="Helical" evidence="8">
    <location>
        <begin position="429"/>
        <end position="446"/>
    </location>
</feature>
<comment type="similarity">
    <text evidence="2">Belongs to the polysaccharide synthase family.</text>
</comment>
<evidence type="ECO:0000313" key="10">
    <source>
        <dbReference type="Proteomes" id="UP000198921"/>
    </source>
</evidence>
<comment type="subcellular location">
    <subcellularLocation>
        <location evidence="1">Cell membrane</location>
        <topology evidence="1">Multi-pass membrane protein</topology>
    </subcellularLocation>
</comment>
<feature type="region of interest" description="Disordered" evidence="7">
    <location>
        <begin position="1"/>
        <end position="25"/>
    </location>
</feature>
<reference evidence="10" key="1">
    <citation type="submission" date="2016-10" db="EMBL/GenBank/DDBJ databases">
        <authorList>
            <person name="Varghese N."/>
            <person name="Submissions S."/>
        </authorList>
    </citation>
    <scope>NUCLEOTIDE SEQUENCE [LARGE SCALE GENOMIC DNA]</scope>
    <source>
        <strain evidence="10">DSM 45422</strain>
    </source>
</reference>
<gene>
    <name evidence="9" type="ORF">SAMN05660209_04616</name>
</gene>
<organism evidence="9 10">
    <name type="scientific">Geodermatophilus africanus</name>
    <dbReference type="NCBI Taxonomy" id="1137993"/>
    <lineage>
        <taxon>Bacteria</taxon>
        <taxon>Bacillati</taxon>
        <taxon>Actinomycetota</taxon>
        <taxon>Actinomycetes</taxon>
        <taxon>Geodermatophilales</taxon>
        <taxon>Geodermatophilaceae</taxon>
        <taxon>Geodermatophilus</taxon>
    </lineage>
</organism>